<sequence length="380" mass="42922">MNLLCFNFNQLNFFLPAISVADGAWHSLSIKLPGGRLDIELDLVTVLWLEGTLVRKIGLKMTPFRLSGVGCYRSTTVDRLCNCDSGHDGVDEGWNTYHQLLPVMQLFMGGTGSQSLANVSIGPLRCSKRRVFDAVTFMDRNEQLVGSQTFNGALFDVYLQVRFTHLHMTIFGSHTVVAYSFFETFKSKVCDRVIDPRPKRAIIIRYGTQVFCISWPSYVLSGSNNPYSKLERREKTTGTTLADKDSEFRRLWLPENHGFGPSYVVVFFPGQSLQGAAGGEPVLWSGAEHPTFPLGMMVANIRENNICSGLQVAEYWGPDPPKGAGCRRYLFLVYKQKKRIQLDRMPECARYDFDIRKFAKGKFWMKNIVAGNLFISKNSD</sequence>
<organism evidence="1 2">
    <name type="scientific">Ditylenchus destructor</name>
    <dbReference type="NCBI Taxonomy" id="166010"/>
    <lineage>
        <taxon>Eukaryota</taxon>
        <taxon>Metazoa</taxon>
        <taxon>Ecdysozoa</taxon>
        <taxon>Nematoda</taxon>
        <taxon>Chromadorea</taxon>
        <taxon>Rhabditida</taxon>
        <taxon>Tylenchina</taxon>
        <taxon>Tylenchomorpha</taxon>
        <taxon>Sphaerularioidea</taxon>
        <taxon>Anguinidae</taxon>
        <taxon>Anguininae</taxon>
        <taxon>Ditylenchus</taxon>
    </lineage>
</organism>
<evidence type="ECO:0000313" key="1">
    <source>
        <dbReference type="EMBL" id="KAI1706288.1"/>
    </source>
</evidence>
<dbReference type="Gene3D" id="3.90.280.10">
    <property type="entry name" value="PEBP-like"/>
    <property type="match status" value="1"/>
</dbReference>
<reference evidence="1" key="1">
    <citation type="submission" date="2022-01" db="EMBL/GenBank/DDBJ databases">
        <title>Genome Sequence Resource for Two Populations of Ditylenchus destructor, the Migratory Endoparasitic Phytonematode.</title>
        <authorList>
            <person name="Zhang H."/>
            <person name="Lin R."/>
            <person name="Xie B."/>
        </authorList>
    </citation>
    <scope>NUCLEOTIDE SEQUENCE</scope>
    <source>
        <strain evidence="1">BazhouSP</strain>
    </source>
</reference>
<gene>
    <name evidence="1" type="ORF">DdX_13129</name>
</gene>
<name>A0AAD4MX39_9BILA</name>
<keyword evidence="2" id="KW-1185">Reference proteome</keyword>
<proteinExistence type="predicted"/>
<comment type="caution">
    <text evidence="1">The sequence shown here is derived from an EMBL/GenBank/DDBJ whole genome shotgun (WGS) entry which is preliminary data.</text>
</comment>
<dbReference type="AlphaFoldDB" id="A0AAD4MX39"/>
<accession>A0AAD4MX39</accession>
<dbReference type="SUPFAM" id="SSF49777">
    <property type="entry name" value="PEBP-like"/>
    <property type="match status" value="1"/>
</dbReference>
<dbReference type="Proteomes" id="UP001201812">
    <property type="component" value="Unassembled WGS sequence"/>
</dbReference>
<protein>
    <submittedName>
        <fullName evidence="1">Protein D2</fullName>
    </submittedName>
</protein>
<dbReference type="InterPro" id="IPR036610">
    <property type="entry name" value="PEBP-like_sf"/>
</dbReference>
<dbReference type="EMBL" id="JAKKPZ010000049">
    <property type="protein sequence ID" value="KAI1706288.1"/>
    <property type="molecule type" value="Genomic_DNA"/>
</dbReference>
<evidence type="ECO:0000313" key="2">
    <source>
        <dbReference type="Proteomes" id="UP001201812"/>
    </source>
</evidence>